<evidence type="ECO:0000256" key="5">
    <source>
        <dbReference type="ARBA" id="ARBA00022759"/>
    </source>
</evidence>
<evidence type="ECO:0000256" key="6">
    <source>
        <dbReference type="ARBA" id="ARBA00022801"/>
    </source>
</evidence>
<dbReference type="AlphaFoldDB" id="A0A156ZE54"/>
<accession>A0A156ZE54</accession>
<evidence type="ECO:0000256" key="4">
    <source>
        <dbReference type="ARBA" id="ARBA00022722"/>
    </source>
</evidence>
<protein>
    <submittedName>
        <fullName evidence="8">Replication endonuclease from prophage-like region</fullName>
    </submittedName>
</protein>
<feature type="domain" description="Replication gene A protein-like" evidence="7">
    <location>
        <begin position="40"/>
        <end position="148"/>
    </location>
</feature>
<reference evidence="8 9" key="1">
    <citation type="submission" date="2016-03" db="EMBL/GenBank/DDBJ databases">
        <authorList>
            <consortium name="Pathogen Informatics"/>
        </authorList>
    </citation>
    <scope>NUCLEOTIDE SEQUENCE [LARGE SCALE GENOMIC DNA]</scope>
    <source>
        <strain evidence="9">e1252</strain>
    </source>
</reference>
<dbReference type="GO" id="GO:0016787">
    <property type="term" value="F:hydrolase activity"/>
    <property type="evidence" value="ECO:0007669"/>
    <property type="project" value="UniProtKB-KW"/>
</dbReference>
<dbReference type="GO" id="GO:0004519">
    <property type="term" value="F:endonuclease activity"/>
    <property type="evidence" value="ECO:0007669"/>
    <property type="project" value="UniProtKB-KW"/>
</dbReference>
<comment type="similarity">
    <text evidence="2">Belongs to the phage GPA family.</text>
</comment>
<evidence type="ECO:0000313" key="9">
    <source>
        <dbReference type="Proteomes" id="UP000076008"/>
    </source>
</evidence>
<organism evidence="8 9">
    <name type="scientific">Enterobacter cloacae</name>
    <dbReference type="NCBI Taxonomy" id="550"/>
    <lineage>
        <taxon>Bacteria</taxon>
        <taxon>Pseudomonadati</taxon>
        <taxon>Pseudomonadota</taxon>
        <taxon>Gammaproteobacteria</taxon>
        <taxon>Enterobacterales</taxon>
        <taxon>Enterobacteriaceae</taxon>
        <taxon>Enterobacter</taxon>
        <taxon>Enterobacter cloacae complex</taxon>
    </lineage>
</organism>
<name>A0A156ZE54_ENTCL</name>
<dbReference type="InterPro" id="IPR008766">
    <property type="entry name" value="Replication_gene_A-like"/>
</dbReference>
<evidence type="ECO:0000259" key="7">
    <source>
        <dbReference type="Pfam" id="PF05840"/>
    </source>
</evidence>
<comment type="function">
    <text evidence="1">Possible endonuclease which induces a single-strand cut and initiates DNA replication.</text>
</comment>
<dbReference type="EMBL" id="FJXR01000009">
    <property type="protein sequence ID" value="CZV14786.1"/>
    <property type="molecule type" value="Genomic_DNA"/>
</dbReference>
<dbReference type="GO" id="GO:0006260">
    <property type="term" value="P:DNA replication"/>
    <property type="evidence" value="ECO:0007669"/>
    <property type="project" value="UniProtKB-KW"/>
</dbReference>
<dbReference type="Proteomes" id="UP000076008">
    <property type="component" value="Unassembled WGS sequence"/>
</dbReference>
<proteinExistence type="inferred from homology"/>
<gene>
    <name evidence="8" type="ORF">SAMEA2273318_01894</name>
</gene>
<keyword evidence="4" id="KW-0540">Nuclease</keyword>
<sequence length="148" mass="16911">MGPRLERVNQLNGMNETASLLFLSERESYSRLACMSDKALKKFAARIASQLYVAYEELSDAWADAHGGKETLFTDEAQAHLYGHVAGAARAFNITPMFWKKYRKGQITIRQAFSAIARLINDEWWINQFKAQRMRWHEALLIAAGEVN</sequence>
<keyword evidence="3" id="KW-0235">DNA replication</keyword>
<evidence type="ECO:0000256" key="1">
    <source>
        <dbReference type="ARBA" id="ARBA00003293"/>
    </source>
</evidence>
<dbReference type="Pfam" id="PF05840">
    <property type="entry name" value="Phage_GPA"/>
    <property type="match status" value="1"/>
</dbReference>
<keyword evidence="6" id="KW-0378">Hydrolase</keyword>
<evidence type="ECO:0000256" key="2">
    <source>
        <dbReference type="ARBA" id="ARBA00009260"/>
    </source>
</evidence>
<evidence type="ECO:0000313" key="8">
    <source>
        <dbReference type="EMBL" id="CZV14786.1"/>
    </source>
</evidence>
<evidence type="ECO:0000256" key="3">
    <source>
        <dbReference type="ARBA" id="ARBA00022705"/>
    </source>
</evidence>
<keyword evidence="5 8" id="KW-0255">Endonuclease</keyword>